<feature type="compositionally biased region" description="Acidic residues" evidence="5">
    <location>
        <begin position="163"/>
        <end position="189"/>
    </location>
</feature>
<feature type="compositionally biased region" description="Basic and acidic residues" evidence="5">
    <location>
        <begin position="622"/>
        <end position="649"/>
    </location>
</feature>
<proteinExistence type="inferred from homology"/>
<feature type="compositionally biased region" description="Basic and acidic residues" evidence="5">
    <location>
        <begin position="468"/>
        <end position="521"/>
    </location>
</feature>
<feature type="compositionally biased region" description="Basic and acidic residues" evidence="5">
    <location>
        <begin position="534"/>
        <end position="545"/>
    </location>
</feature>
<dbReference type="STRING" id="45357.A0A2V1AU19"/>
<keyword evidence="9" id="KW-1185">Reference proteome</keyword>
<organism evidence="8 9">
    <name type="scientific">Candidozyma haemuli</name>
    <dbReference type="NCBI Taxonomy" id="45357"/>
    <lineage>
        <taxon>Eukaryota</taxon>
        <taxon>Fungi</taxon>
        <taxon>Dikarya</taxon>
        <taxon>Ascomycota</taxon>
        <taxon>Saccharomycotina</taxon>
        <taxon>Pichiomycetes</taxon>
        <taxon>Metschnikowiaceae</taxon>
        <taxon>Candidozyma</taxon>
    </lineage>
</organism>
<dbReference type="Pfam" id="PF25121">
    <property type="entry name" value="RRM_ESF1"/>
    <property type="match status" value="1"/>
</dbReference>
<dbReference type="InterPro" id="IPR012580">
    <property type="entry name" value="NUC153"/>
</dbReference>
<dbReference type="GO" id="GO:0005730">
    <property type="term" value="C:nucleolus"/>
    <property type="evidence" value="ECO:0007669"/>
    <property type="project" value="UniProtKB-SubCell"/>
</dbReference>
<feature type="compositionally biased region" description="Basic residues" evidence="5">
    <location>
        <begin position="576"/>
        <end position="585"/>
    </location>
</feature>
<feature type="compositionally biased region" description="Acidic residues" evidence="5">
    <location>
        <begin position="102"/>
        <end position="114"/>
    </location>
</feature>
<dbReference type="GO" id="GO:0003723">
    <property type="term" value="F:RNA binding"/>
    <property type="evidence" value="ECO:0007669"/>
    <property type="project" value="TreeGrafter"/>
</dbReference>
<comment type="subcellular location">
    <subcellularLocation>
        <location evidence="1">Nucleus</location>
        <location evidence="1">Nucleolus</location>
    </subcellularLocation>
</comment>
<accession>A0A2V1AU19</accession>
<evidence type="ECO:0000256" key="5">
    <source>
        <dbReference type="SAM" id="MobiDB-lite"/>
    </source>
</evidence>
<evidence type="ECO:0000256" key="4">
    <source>
        <dbReference type="ARBA" id="ARBA00023242"/>
    </source>
</evidence>
<dbReference type="InterPro" id="IPR056750">
    <property type="entry name" value="RRM_ESF1"/>
</dbReference>
<feature type="region of interest" description="Disordered" evidence="5">
    <location>
        <begin position="616"/>
        <end position="687"/>
    </location>
</feature>
<reference evidence="8 9" key="1">
    <citation type="submission" date="2017-12" db="EMBL/GenBank/DDBJ databases">
        <title>Genome Sequence of a Multidrug-Resistant Candida haemulonii Isolate from a Patient with Chronic Leg Ulcers in Israel.</title>
        <authorList>
            <person name="Chow N.A."/>
            <person name="Gade L."/>
            <person name="Batra D."/>
            <person name="Rowe L.A."/>
            <person name="Ben-Ami R."/>
            <person name="Loparev V.N."/>
            <person name="Litvintseva A.P."/>
        </authorList>
    </citation>
    <scope>NUCLEOTIDE SEQUENCE [LARGE SCALE GENOMIC DNA]</scope>
    <source>
        <strain evidence="8 9">B11899</strain>
    </source>
</reference>
<feature type="region of interest" description="Disordered" evidence="5">
    <location>
        <begin position="444"/>
        <end position="600"/>
    </location>
</feature>
<name>A0A2V1AU19_9ASCO</name>
<dbReference type="PANTHER" id="PTHR12202:SF0">
    <property type="entry name" value="ESF1 HOMOLOG"/>
    <property type="match status" value="1"/>
</dbReference>
<feature type="compositionally biased region" description="Basic and acidic residues" evidence="5">
    <location>
        <begin position="235"/>
        <end position="252"/>
    </location>
</feature>
<keyword evidence="3" id="KW-0175">Coiled coil</keyword>
<feature type="domain" description="NUC153" evidence="6">
    <location>
        <begin position="602"/>
        <end position="630"/>
    </location>
</feature>
<dbReference type="EMBL" id="PKFO01000005">
    <property type="protein sequence ID" value="PVH21274.1"/>
    <property type="molecule type" value="Genomic_DNA"/>
</dbReference>
<feature type="compositionally biased region" description="Acidic residues" evidence="5">
    <location>
        <begin position="131"/>
        <end position="145"/>
    </location>
</feature>
<evidence type="ECO:0000313" key="9">
    <source>
        <dbReference type="Proteomes" id="UP000244309"/>
    </source>
</evidence>
<dbReference type="GO" id="GO:0006364">
    <property type="term" value="P:rRNA processing"/>
    <property type="evidence" value="ECO:0007669"/>
    <property type="project" value="InterPro"/>
</dbReference>
<feature type="domain" description="ESF1 RRM" evidence="7">
    <location>
        <begin position="193"/>
        <end position="362"/>
    </location>
</feature>
<evidence type="ECO:0000313" key="8">
    <source>
        <dbReference type="EMBL" id="PVH21274.1"/>
    </source>
</evidence>
<dbReference type="InterPro" id="IPR039754">
    <property type="entry name" value="Esf1"/>
</dbReference>
<dbReference type="RefSeq" id="XP_025342214.1">
    <property type="nucleotide sequence ID" value="XM_025483999.1"/>
</dbReference>
<evidence type="ECO:0000256" key="1">
    <source>
        <dbReference type="ARBA" id="ARBA00004604"/>
    </source>
</evidence>
<dbReference type="PANTHER" id="PTHR12202">
    <property type="entry name" value="ESF1 HOMOLOG"/>
    <property type="match status" value="1"/>
</dbReference>
<dbReference type="GeneID" id="37005579"/>
<feature type="region of interest" description="Disordered" evidence="5">
    <location>
        <begin position="235"/>
        <end position="279"/>
    </location>
</feature>
<protein>
    <submittedName>
        <fullName evidence="8">Uncharacterized protein</fullName>
    </submittedName>
</protein>
<feature type="region of interest" description="Disordered" evidence="5">
    <location>
        <begin position="51"/>
        <end position="196"/>
    </location>
</feature>
<sequence length="687" mass="78508">MAKKKTSKGSGSGFSDPRFAAAQTDARFQLPSLKRNKVKVDDRFSKEELQKLNVSATGKKVKIDRYGRKIKDDDNKGFDKYFEEEKDSEGEEGTESGSEGSSESEEESDTEDEAAPAKVSKKTSIKKVEPEDSASESDSDSDTAVEEAFVDRARGEGLSSSSDESDSEEEVEEEESDIELEEEKPEEGDPTPSFAVVNMDWDNIRAVDLMATFVSFVPKGGSIKSVTIYPSEYGKEQMQKEEVEGPPKELFAKKKKKDDSDSDSDSDEDLDLRNADDLEKAARKIYEEDDGEEDYDSKALRKYQLQRLRYYYAVVHCDSVATAKNIYDNCDGSEYESTANTFDLRYVPEDMEFDDQDAKDQCDKIPASYRPDSTFVTDALQHSKVKLTWDQTPKERTTLSSRSFSQKEIDDMDFKAYLASDSEDSEAEGAESLKDKYKNLLGGKFSFDKGNESEEDVDMEITFNPGLDENKVEEKAEEPKEESTIDAYKRKEKERRARRLEKFKEKQADNEAEKEEKPEKSKGKKDKKKKNKKHEPVDEKSKAELELLLMDDDKDQGQDKSEHFDMRDILKAEKDKKKKKNKKNKKYDTEMVQDGFTPDLNDDRFKEIFESHDYAIDPTSSEFKKTDTMKRILDERSKRSRRDDGDERKSKKAKKDKKKKSSESSVDEGSSNLNSLVAKLKNKSHQK</sequence>
<keyword evidence="4" id="KW-0539">Nucleus</keyword>
<dbReference type="AlphaFoldDB" id="A0A2V1AU19"/>
<feature type="compositionally biased region" description="Basic and acidic residues" evidence="5">
    <location>
        <begin position="555"/>
        <end position="575"/>
    </location>
</feature>
<dbReference type="Proteomes" id="UP000244309">
    <property type="component" value="Unassembled WGS sequence"/>
</dbReference>
<feature type="compositionally biased region" description="Basic and acidic residues" evidence="5">
    <location>
        <begin position="61"/>
        <end position="83"/>
    </location>
</feature>
<dbReference type="OrthoDB" id="431825at2759"/>
<evidence type="ECO:0000256" key="3">
    <source>
        <dbReference type="ARBA" id="ARBA00023054"/>
    </source>
</evidence>
<feature type="compositionally biased region" description="Basic residues" evidence="5">
    <location>
        <begin position="650"/>
        <end position="660"/>
    </location>
</feature>
<dbReference type="VEuPathDB" id="FungiDB:CXQ85_000246"/>
<dbReference type="Pfam" id="PF08159">
    <property type="entry name" value="NUC153"/>
    <property type="match status" value="1"/>
</dbReference>
<comment type="similarity">
    <text evidence="2">Belongs to the ESF1 family.</text>
</comment>
<feature type="compositionally biased region" description="Basic residues" evidence="5">
    <location>
        <begin position="522"/>
        <end position="533"/>
    </location>
</feature>
<evidence type="ECO:0000259" key="7">
    <source>
        <dbReference type="Pfam" id="PF25121"/>
    </source>
</evidence>
<gene>
    <name evidence="8" type="ORF">CXQ85_000246</name>
</gene>
<feature type="compositionally biased region" description="Acidic residues" evidence="5">
    <location>
        <begin position="84"/>
        <end position="94"/>
    </location>
</feature>
<evidence type="ECO:0000256" key="2">
    <source>
        <dbReference type="ARBA" id="ARBA00009087"/>
    </source>
</evidence>
<comment type="caution">
    <text evidence="8">The sequence shown here is derived from an EMBL/GenBank/DDBJ whole genome shotgun (WGS) entry which is preliminary data.</text>
</comment>
<feature type="compositionally biased region" description="Acidic residues" evidence="5">
    <location>
        <begin position="260"/>
        <end position="270"/>
    </location>
</feature>
<feature type="region of interest" description="Disordered" evidence="5">
    <location>
        <begin position="1"/>
        <end position="27"/>
    </location>
</feature>
<evidence type="ECO:0000259" key="6">
    <source>
        <dbReference type="Pfam" id="PF08159"/>
    </source>
</evidence>